<dbReference type="EMBL" id="VOIH02000011">
    <property type="protein sequence ID" value="KAF3433548.1"/>
    <property type="molecule type" value="Genomic_DNA"/>
</dbReference>
<comment type="caution">
    <text evidence="2">The sequence shown here is derived from an EMBL/GenBank/DDBJ whole genome shotgun (WGS) entry which is preliminary data.</text>
</comment>
<dbReference type="Proteomes" id="UP000796880">
    <property type="component" value="Unassembled WGS sequence"/>
</dbReference>
<reference evidence="2" key="1">
    <citation type="submission" date="2020-03" db="EMBL/GenBank/DDBJ databases">
        <title>A high-quality chromosome-level genome assembly of a woody plant with both climbing and erect habits, Rhamnella rubrinervis.</title>
        <authorList>
            <person name="Lu Z."/>
            <person name="Yang Y."/>
            <person name="Zhu X."/>
            <person name="Sun Y."/>
        </authorList>
    </citation>
    <scope>NUCLEOTIDE SEQUENCE</scope>
    <source>
        <strain evidence="2">BYM</strain>
        <tissue evidence="2">Leaf</tissue>
    </source>
</reference>
<name>A0A8K0DSU0_9ROSA</name>
<evidence type="ECO:0000313" key="3">
    <source>
        <dbReference type="Proteomes" id="UP000796880"/>
    </source>
</evidence>
<evidence type="ECO:0000313" key="2">
    <source>
        <dbReference type="EMBL" id="KAF3433548.1"/>
    </source>
</evidence>
<feature type="region of interest" description="Disordered" evidence="1">
    <location>
        <begin position="78"/>
        <end position="112"/>
    </location>
</feature>
<protein>
    <submittedName>
        <fullName evidence="2">Uncharacterized protein</fullName>
    </submittedName>
</protein>
<sequence length="112" mass="12503">MAVPLVVLVTELVAKPHTLRVRFSDDLPSSSGVSYQDIGLDEVLTQRELEQKRHKYRDNPAEQQTMALQVATQGLEVSHVVAVGHEDDEDPEEDSEENSVDTKNFSTHEDSS</sequence>
<organism evidence="2 3">
    <name type="scientific">Rhamnella rubrinervis</name>
    <dbReference type="NCBI Taxonomy" id="2594499"/>
    <lineage>
        <taxon>Eukaryota</taxon>
        <taxon>Viridiplantae</taxon>
        <taxon>Streptophyta</taxon>
        <taxon>Embryophyta</taxon>
        <taxon>Tracheophyta</taxon>
        <taxon>Spermatophyta</taxon>
        <taxon>Magnoliopsida</taxon>
        <taxon>eudicotyledons</taxon>
        <taxon>Gunneridae</taxon>
        <taxon>Pentapetalae</taxon>
        <taxon>rosids</taxon>
        <taxon>fabids</taxon>
        <taxon>Rosales</taxon>
        <taxon>Rhamnaceae</taxon>
        <taxon>rhamnoid group</taxon>
        <taxon>Rhamneae</taxon>
        <taxon>Rhamnella</taxon>
    </lineage>
</organism>
<feature type="compositionally biased region" description="Acidic residues" evidence="1">
    <location>
        <begin position="86"/>
        <end position="99"/>
    </location>
</feature>
<dbReference type="AlphaFoldDB" id="A0A8K0DSU0"/>
<keyword evidence="3" id="KW-1185">Reference proteome</keyword>
<gene>
    <name evidence="2" type="ORF">FNV43_RR24650</name>
</gene>
<proteinExistence type="predicted"/>
<accession>A0A8K0DSU0</accession>
<evidence type="ECO:0000256" key="1">
    <source>
        <dbReference type="SAM" id="MobiDB-lite"/>
    </source>
</evidence>